<keyword evidence="1" id="KW-1133">Transmembrane helix</keyword>
<organism evidence="2 3">
    <name type="scientific">Litoribacter ruber</name>
    <dbReference type="NCBI Taxonomy" id="702568"/>
    <lineage>
        <taxon>Bacteria</taxon>
        <taxon>Pseudomonadati</taxon>
        <taxon>Bacteroidota</taxon>
        <taxon>Cytophagia</taxon>
        <taxon>Cytophagales</taxon>
        <taxon>Cyclobacteriaceae</taxon>
        <taxon>Litoribacter</taxon>
    </lineage>
</organism>
<feature type="transmembrane region" description="Helical" evidence="1">
    <location>
        <begin position="12"/>
        <end position="34"/>
    </location>
</feature>
<keyword evidence="1" id="KW-0812">Transmembrane</keyword>
<gene>
    <name evidence="2" type="ORF">KI659_05560</name>
</gene>
<feature type="transmembrane region" description="Helical" evidence="1">
    <location>
        <begin position="112"/>
        <end position="130"/>
    </location>
</feature>
<protein>
    <submittedName>
        <fullName evidence="2">Uncharacterized protein</fullName>
    </submittedName>
</protein>
<dbReference type="Proteomes" id="UP001319104">
    <property type="component" value="Unassembled WGS sequence"/>
</dbReference>
<name>A0AAP2CH39_9BACT</name>
<dbReference type="EMBL" id="JAHCMY010000002">
    <property type="protein sequence ID" value="MBS9523484.1"/>
    <property type="molecule type" value="Genomic_DNA"/>
</dbReference>
<dbReference type="AlphaFoldDB" id="A0AAP2CH39"/>
<feature type="transmembrane region" description="Helical" evidence="1">
    <location>
        <begin position="54"/>
        <end position="73"/>
    </location>
</feature>
<dbReference type="RefSeq" id="WP_213944373.1">
    <property type="nucleotide sequence ID" value="NZ_JAHCMY010000002.1"/>
</dbReference>
<evidence type="ECO:0000313" key="2">
    <source>
        <dbReference type="EMBL" id="MBS9523484.1"/>
    </source>
</evidence>
<reference evidence="2 3" key="1">
    <citation type="submission" date="2021-05" db="EMBL/GenBank/DDBJ databases">
        <authorList>
            <person name="Zhang Z.D."/>
            <person name="Osman G."/>
        </authorList>
    </citation>
    <scope>NUCLEOTIDE SEQUENCE [LARGE SCALE GENOMIC DNA]</scope>
    <source>
        <strain evidence="2 3">KCTC 32217</strain>
    </source>
</reference>
<sequence length="145" mass="16495">MNQAPFPQYSMTMRGIVLITGMYTVAWGAFFKWFGEALTGWLAMNPGQDVGLGTNLYGSVGLIVGTLIFLSGFYPINWKWLTLIGIAGKAIMAIWFAVVFMDTLGWNKRTGFHLFFNELIWIVPLTLSFLKARRVESYMRKSDLY</sequence>
<proteinExistence type="predicted"/>
<keyword evidence="1" id="KW-0472">Membrane</keyword>
<keyword evidence="3" id="KW-1185">Reference proteome</keyword>
<feature type="transmembrane region" description="Helical" evidence="1">
    <location>
        <begin position="80"/>
        <end position="100"/>
    </location>
</feature>
<comment type="caution">
    <text evidence="2">The sequence shown here is derived from an EMBL/GenBank/DDBJ whole genome shotgun (WGS) entry which is preliminary data.</text>
</comment>
<evidence type="ECO:0000256" key="1">
    <source>
        <dbReference type="SAM" id="Phobius"/>
    </source>
</evidence>
<accession>A0AAP2CH39</accession>
<evidence type="ECO:0000313" key="3">
    <source>
        <dbReference type="Proteomes" id="UP001319104"/>
    </source>
</evidence>